<dbReference type="SMART" id="SM00642">
    <property type="entry name" value="Aamy"/>
    <property type="match status" value="1"/>
</dbReference>
<dbReference type="Proteomes" id="UP000054662">
    <property type="component" value="Unassembled WGS sequence"/>
</dbReference>
<dbReference type="InterPro" id="IPR032792">
    <property type="entry name" value="AGL_glucanoTrfase"/>
</dbReference>
<dbReference type="STRING" id="45076.Lwor_1132"/>
<proteinExistence type="predicted"/>
<organism evidence="2 3">
    <name type="scientific">Legionella worsleiensis</name>
    <dbReference type="NCBI Taxonomy" id="45076"/>
    <lineage>
        <taxon>Bacteria</taxon>
        <taxon>Pseudomonadati</taxon>
        <taxon>Pseudomonadota</taxon>
        <taxon>Gammaproteobacteria</taxon>
        <taxon>Legionellales</taxon>
        <taxon>Legionellaceae</taxon>
        <taxon>Legionella</taxon>
    </lineage>
</organism>
<gene>
    <name evidence="2" type="ORF">Lwor_1132</name>
</gene>
<accession>A0A0W1AGC4</accession>
<protein>
    <submittedName>
        <fullName evidence="2">Alpha-amylase</fullName>
    </submittedName>
</protein>
<dbReference type="InterPro" id="IPR006047">
    <property type="entry name" value="GH13_cat_dom"/>
</dbReference>
<dbReference type="Pfam" id="PF14701">
    <property type="entry name" value="hDGE_amylase"/>
    <property type="match status" value="1"/>
</dbReference>
<dbReference type="RefSeq" id="WP_058492937.1">
    <property type="nucleotide sequence ID" value="NZ_LNZC01000011.1"/>
</dbReference>
<dbReference type="Gene3D" id="3.20.20.80">
    <property type="entry name" value="Glycosidases"/>
    <property type="match status" value="2"/>
</dbReference>
<sequence length="413" mass="48472">MLIYNLFPRLAGPYREWKKYIYKIKKMGFDWIYINPFHTMGYSKSLYSIKNHDTIDKIFCNKDEEPIENIKEFVTLCHQNDLKIMLDLVINHTAIDSHLNEKHLDWYLKQPDQSIVHPACYNDTLHRKIFWYDLAQLNYQDKKTTDELISYWKNYLKKLIAIGIDGFRCDAAYQIPPLVWKELIDYSKNLNPSLLFTAETLGCRLDETIATYHAGFDYIFNSVHWWDYQSSWFIDDFNATYQIPSIGFPESHDTLRVSKKNYNASENKNNSICQYLMAAFVSHGVMVPIGFEFGFQKALHVQETTPLDWEENTFNICCELTKINKLKNIFSFSGTLSTHNKGKLIVLKKENINQSSVLILNNSGEKINLSNFLKQNDYLFTHKIDSNDLKLSNIERDHEVRNNGITILVSHQH</sequence>
<dbReference type="AlphaFoldDB" id="A0A0W1AGC4"/>
<evidence type="ECO:0000259" key="1">
    <source>
        <dbReference type="SMART" id="SM00642"/>
    </source>
</evidence>
<dbReference type="PANTHER" id="PTHR47786">
    <property type="entry name" value="ALPHA-1,4-GLUCAN:MALTOSE-1-PHOSPHATE MALTOSYLTRANSFERASE"/>
    <property type="match status" value="1"/>
</dbReference>
<dbReference type="InterPro" id="IPR017853">
    <property type="entry name" value="GH"/>
</dbReference>
<comment type="caution">
    <text evidence="2">The sequence shown here is derived from an EMBL/GenBank/DDBJ whole genome shotgun (WGS) entry which is preliminary data.</text>
</comment>
<dbReference type="OrthoDB" id="9805159at2"/>
<dbReference type="PANTHER" id="PTHR47786:SF2">
    <property type="entry name" value="GLYCOSYL HYDROLASE FAMILY 13 CATALYTIC DOMAIN-CONTAINING PROTEIN"/>
    <property type="match status" value="1"/>
</dbReference>
<evidence type="ECO:0000313" key="2">
    <source>
        <dbReference type="EMBL" id="KTD80224.1"/>
    </source>
</evidence>
<dbReference type="EMBL" id="LNZC01000011">
    <property type="protein sequence ID" value="KTD80224.1"/>
    <property type="molecule type" value="Genomic_DNA"/>
</dbReference>
<dbReference type="PATRIC" id="fig|45076.6.peg.1232"/>
<dbReference type="GO" id="GO:0005975">
    <property type="term" value="P:carbohydrate metabolic process"/>
    <property type="evidence" value="ECO:0007669"/>
    <property type="project" value="InterPro"/>
</dbReference>
<evidence type="ECO:0000313" key="3">
    <source>
        <dbReference type="Proteomes" id="UP000054662"/>
    </source>
</evidence>
<dbReference type="SUPFAM" id="SSF51445">
    <property type="entry name" value="(Trans)glycosidases"/>
    <property type="match status" value="1"/>
</dbReference>
<keyword evidence="3" id="KW-1185">Reference proteome</keyword>
<reference evidence="2 3" key="1">
    <citation type="submission" date="2015-11" db="EMBL/GenBank/DDBJ databases">
        <title>Genomic analysis of 38 Legionella species identifies large and diverse effector repertoires.</title>
        <authorList>
            <person name="Burstein D."/>
            <person name="Amaro F."/>
            <person name="Zusman T."/>
            <person name="Lifshitz Z."/>
            <person name="Cohen O."/>
            <person name="Gilbert J.A."/>
            <person name="Pupko T."/>
            <person name="Shuman H.A."/>
            <person name="Segal G."/>
        </authorList>
    </citation>
    <scope>NUCLEOTIDE SEQUENCE [LARGE SCALE GENOMIC DNA]</scope>
    <source>
        <strain evidence="2 3">ATCC 49508</strain>
    </source>
</reference>
<feature type="domain" description="Glycosyl hydrolase family 13 catalytic" evidence="1">
    <location>
        <begin position="5"/>
        <end position="308"/>
    </location>
</feature>
<name>A0A0W1AGC4_9GAMM</name>